<evidence type="ECO:0000313" key="4">
    <source>
        <dbReference type="EMBL" id="CAB9497303.1"/>
    </source>
</evidence>
<sequence>MKYELARYFVAALTLLEVSFAASNFTQSHLRTRRAVVGGTAVAQGEFPFFVAVGRCGGTLISQNRVLTAAHCICDPDRPRSSVRIGPTTQTDGKEVPVSCARIHPDYGKVGCDPNKAYDIAVLQLAESVTDVTFATLNTDTSIPAGSSDVTVLGFGQTTPGCYTTQVSETLNKLVYSSVSKDDCKSIKGDDFREDLRLCAANTESTGVCFHDSGGPMLDSSGTVQYGIAVAGPESTMCATGGDPDLYTDVAAHNAWITEQLNDNTCDQSFHGGFREWVGEISSGALSFLNDWV</sequence>
<evidence type="ECO:0000313" key="5">
    <source>
        <dbReference type="Proteomes" id="UP001153069"/>
    </source>
</evidence>
<dbReference type="PROSITE" id="PS00134">
    <property type="entry name" value="TRYPSIN_HIS"/>
    <property type="match status" value="1"/>
</dbReference>
<organism evidence="4 5">
    <name type="scientific">Seminavis robusta</name>
    <dbReference type="NCBI Taxonomy" id="568900"/>
    <lineage>
        <taxon>Eukaryota</taxon>
        <taxon>Sar</taxon>
        <taxon>Stramenopiles</taxon>
        <taxon>Ochrophyta</taxon>
        <taxon>Bacillariophyta</taxon>
        <taxon>Bacillariophyceae</taxon>
        <taxon>Bacillariophycidae</taxon>
        <taxon>Naviculales</taxon>
        <taxon>Naviculaceae</taxon>
        <taxon>Seminavis</taxon>
    </lineage>
</organism>
<dbReference type="SMART" id="SM00020">
    <property type="entry name" value="Tryp_SPc"/>
    <property type="match status" value="1"/>
</dbReference>
<dbReference type="OrthoDB" id="6755574at2759"/>
<dbReference type="GO" id="GO:0006508">
    <property type="term" value="P:proteolysis"/>
    <property type="evidence" value="ECO:0007669"/>
    <property type="project" value="InterPro"/>
</dbReference>
<dbReference type="InterPro" id="IPR001254">
    <property type="entry name" value="Trypsin_dom"/>
</dbReference>
<dbReference type="InterPro" id="IPR051333">
    <property type="entry name" value="CLIP_Serine_Protease"/>
</dbReference>
<evidence type="ECO:0000256" key="2">
    <source>
        <dbReference type="SAM" id="SignalP"/>
    </source>
</evidence>
<accession>A0A9N8H0B0</accession>
<feature type="signal peptide" evidence="2">
    <location>
        <begin position="1"/>
        <end position="21"/>
    </location>
</feature>
<dbReference type="Gene3D" id="2.40.10.10">
    <property type="entry name" value="Trypsin-like serine proteases"/>
    <property type="match status" value="1"/>
</dbReference>
<dbReference type="Proteomes" id="UP001153069">
    <property type="component" value="Unassembled WGS sequence"/>
</dbReference>
<dbReference type="PANTHER" id="PTHR24260:SF136">
    <property type="entry name" value="GH08193P-RELATED"/>
    <property type="match status" value="1"/>
</dbReference>
<protein>
    <submittedName>
        <fullName evidence="4">Chymotrypsin-like elastase family member 1</fullName>
    </submittedName>
</protein>
<dbReference type="InterPro" id="IPR001314">
    <property type="entry name" value="Peptidase_S1A"/>
</dbReference>
<keyword evidence="2" id="KW-0732">Signal</keyword>
<dbReference type="Pfam" id="PF00089">
    <property type="entry name" value="Trypsin"/>
    <property type="match status" value="1"/>
</dbReference>
<keyword evidence="1" id="KW-0843">Virulence</keyword>
<comment type="caution">
    <text evidence="4">The sequence shown here is derived from an EMBL/GenBank/DDBJ whole genome shotgun (WGS) entry which is preliminary data.</text>
</comment>
<dbReference type="PANTHER" id="PTHR24260">
    <property type="match status" value="1"/>
</dbReference>
<dbReference type="AlphaFoldDB" id="A0A9N8H0B0"/>
<dbReference type="InterPro" id="IPR009003">
    <property type="entry name" value="Peptidase_S1_PA"/>
</dbReference>
<name>A0A9N8H0B0_9STRA</name>
<dbReference type="SUPFAM" id="SSF50494">
    <property type="entry name" value="Trypsin-like serine proteases"/>
    <property type="match status" value="1"/>
</dbReference>
<evidence type="ECO:0000256" key="1">
    <source>
        <dbReference type="ARBA" id="ARBA00023026"/>
    </source>
</evidence>
<dbReference type="PROSITE" id="PS50240">
    <property type="entry name" value="TRYPSIN_DOM"/>
    <property type="match status" value="1"/>
</dbReference>
<gene>
    <name evidence="4" type="ORF">SEMRO_17_G012540.1</name>
</gene>
<dbReference type="EMBL" id="CAICTM010000017">
    <property type="protein sequence ID" value="CAB9497303.1"/>
    <property type="molecule type" value="Genomic_DNA"/>
</dbReference>
<keyword evidence="5" id="KW-1185">Reference proteome</keyword>
<dbReference type="InterPro" id="IPR018114">
    <property type="entry name" value="TRYPSIN_HIS"/>
</dbReference>
<proteinExistence type="predicted"/>
<feature type="domain" description="Peptidase S1" evidence="3">
    <location>
        <begin position="36"/>
        <end position="262"/>
    </location>
</feature>
<feature type="chain" id="PRO_5040287817" evidence="2">
    <location>
        <begin position="22"/>
        <end position="293"/>
    </location>
</feature>
<evidence type="ECO:0000259" key="3">
    <source>
        <dbReference type="PROSITE" id="PS50240"/>
    </source>
</evidence>
<reference evidence="4" key="1">
    <citation type="submission" date="2020-06" db="EMBL/GenBank/DDBJ databases">
        <authorList>
            <consortium name="Plant Systems Biology data submission"/>
        </authorList>
    </citation>
    <scope>NUCLEOTIDE SEQUENCE</scope>
    <source>
        <strain evidence="4">D6</strain>
    </source>
</reference>
<dbReference type="GO" id="GO:0004252">
    <property type="term" value="F:serine-type endopeptidase activity"/>
    <property type="evidence" value="ECO:0007669"/>
    <property type="project" value="InterPro"/>
</dbReference>
<dbReference type="PRINTS" id="PR00722">
    <property type="entry name" value="CHYMOTRYPSIN"/>
</dbReference>
<dbReference type="InterPro" id="IPR043504">
    <property type="entry name" value="Peptidase_S1_PA_chymotrypsin"/>
</dbReference>